<gene>
    <name evidence="2" type="ORF">EA26_09680</name>
</gene>
<dbReference type="InterPro" id="IPR050993">
    <property type="entry name" value="Isochorismatase_domain"/>
</dbReference>
<dbReference type="InterPro" id="IPR000868">
    <property type="entry name" value="Isochorismatase-like_dom"/>
</dbReference>
<dbReference type="Gene3D" id="3.40.50.850">
    <property type="entry name" value="Isochorismatase-like"/>
    <property type="match status" value="1"/>
</dbReference>
<dbReference type="AlphaFoldDB" id="A0A099LV62"/>
<dbReference type="EMBL" id="JMCG01000001">
    <property type="protein sequence ID" value="KGK11564.1"/>
    <property type="molecule type" value="Genomic_DNA"/>
</dbReference>
<dbReference type="Proteomes" id="UP000029994">
    <property type="component" value="Unassembled WGS sequence"/>
</dbReference>
<dbReference type="GeneID" id="43683453"/>
<name>A0A099LV62_9VIBR</name>
<organism evidence="2 3">
    <name type="scientific">Vibrio navarrensis</name>
    <dbReference type="NCBI Taxonomy" id="29495"/>
    <lineage>
        <taxon>Bacteria</taxon>
        <taxon>Pseudomonadati</taxon>
        <taxon>Pseudomonadota</taxon>
        <taxon>Gammaproteobacteria</taxon>
        <taxon>Vibrionales</taxon>
        <taxon>Vibrionaceae</taxon>
        <taxon>Vibrio</taxon>
    </lineage>
</organism>
<dbReference type="PANTHER" id="PTHR14119:SF3">
    <property type="entry name" value="ISOCHORISMATASE DOMAIN-CONTAINING PROTEIN 2"/>
    <property type="match status" value="1"/>
</dbReference>
<reference evidence="2 3" key="1">
    <citation type="submission" date="2014-04" db="EMBL/GenBank/DDBJ databases">
        <title>Genome sequencing of Vibrio navarrensis strains.</title>
        <authorList>
            <person name="Gladney L.M."/>
            <person name="Katz L.S."/>
            <person name="Marino-Ramirez L."/>
            <person name="Jordan I.K."/>
        </authorList>
    </citation>
    <scope>NUCLEOTIDE SEQUENCE [LARGE SCALE GENOMIC DNA]</scope>
    <source>
        <strain evidence="2 3">ATCC 51183</strain>
    </source>
</reference>
<sequence>MLESNNTGLIVVDVQGKLAQMVDGSEQMIANIVKLIEGAKALDLPIIWLEQIPENLGQTAEPIAHALTGFVPFHKHTFSGCRTESVAEAIRACQVEQWLLCGIETHICVYQTAMDLKRMGYEPQVVSDCVSSRDVANKELALKKLCASGVGLTGLEMCLFELMEDAKHPAFKALLPLFK</sequence>
<feature type="domain" description="Isochorismatase-like" evidence="1">
    <location>
        <begin position="8"/>
        <end position="153"/>
    </location>
</feature>
<comment type="caution">
    <text evidence="2">The sequence shown here is derived from an EMBL/GenBank/DDBJ whole genome shotgun (WGS) entry which is preliminary data.</text>
</comment>
<protein>
    <submittedName>
        <fullName evidence="2">Isochorismatase</fullName>
    </submittedName>
</protein>
<dbReference type="eggNOG" id="COG1335">
    <property type="taxonomic scope" value="Bacteria"/>
</dbReference>
<dbReference type="STRING" id="29495.EA26_09680"/>
<evidence type="ECO:0000313" key="3">
    <source>
        <dbReference type="Proteomes" id="UP000029994"/>
    </source>
</evidence>
<dbReference type="Pfam" id="PF00857">
    <property type="entry name" value="Isochorismatase"/>
    <property type="match status" value="1"/>
</dbReference>
<dbReference type="SUPFAM" id="SSF52499">
    <property type="entry name" value="Isochorismatase-like hydrolases"/>
    <property type="match status" value="1"/>
</dbReference>
<proteinExistence type="predicted"/>
<accession>A0A099LV62</accession>
<evidence type="ECO:0000313" key="2">
    <source>
        <dbReference type="EMBL" id="KGK11564.1"/>
    </source>
</evidence>
<dbReference type="PANTHER" id="PTHR14119">
    <property type="entry name" value="HYDROLASE"/>
    <property type="match status" value="1"/>
</dbReference>
<dbReference type="InterPro" id="IPR036380">
    <property type="entry name" value="Isochorismatase-like_sf"/>
</dbReference>
<keyword evidence="3" id="KW-1185">Reference proteome</keyword>
<evidence type="ECO:0000259" key="1">
    <source>
        <dbReference type="Pfam" id="PF00857"/>
    </source>
</evidence>
<dbReference type="RefSeq" id="WP_039427078.1">
    <property type="nucleotide sequence ID" value="NZ_CAWPVW010000067.1"/>
</dbReference>